<gene>
    <name evidence="2" type="ORF">ANCDUO_09727</name>
</gene>
<name>A0A0C2GM31_9BILA</name>
<organism evidence="2 3">
    <name type="scientific">Ancylostoma duodenale</name>
    <dbReference type="NCBI Taxonomy" id="51022"/>
    <lineage>
        <taxon>Eukaryota</taxon>
        <taxon>Metazoa</taxon>
        <taxon>Ecdysozoa</taxon>
        <taxon>Nematoda</taxon>
        <taxon>Chromadorea</taxon>
        <taxon>Rhabditida</taxon>
        <taxon>Rhabditina</taxon>
        <taxon>Rhabditomorpha</taxon>
        <taxon>Strongyloidea</taxon>
        <taxon>Ancylostomatidae</taxon>
        <taxon>Ancylostomatinae</taxon>
        <taxon>Ancylostoma</taxon>
    </lineage>
</organism>
<proteinExistence type="predicted"/>
<reference evidence="2 3" key="1">
    <citation type="submission" date="2013-12" db="EMBL/GenBank/DDBJ databases">
        <title>Draft genome of the parsitic nematode Ancylostoma duodenale.</title>
        <authorList>
            <person name="Mitreva M."/>
        </authorList>
    </citation>
    <scope>NUCLEOTIDE SEQUENCE [LARGE SCALE GENOMIC DNA]</scope>
    <source>
        <strain evidence="2 3">Zhejiang</strain>
    </source>
</reference>
<evidence type="ECO:0000256" key="1">
    <source>
        <dbReference type="SAM" id="MobiDB-lite"/>
    </source>
</evidence>
<keyword evidence="3" id="KW-1185">Reference proteome</keyword>
<evidence type="ECO:0000313" key="2">
    <source>
        <dbReference type="EMBL" id="KIH60029.1"/>
    </source>
</evidence>
<accession>A0A0C2GM31</accession>
<dbReference type="AlphaFoldDB" id="A0A0C2GM31"/>
<protein>
    <submittedName>
        <fullName evidence="2">Uncharacterized protein</fullName>
    </submittedName>
</protein>
<sequence>MAHHRWSHSRSKMNFAPYTRPCTPSTSPALLQCGGGSK</sequence>
<dbReference type="EMBL" id="KN731360">
    <property type="protein sequence ID" value="KIH60029.1"/>
    <property type="molecule type" value="Genomic_DNA"/>
</dbReference>
<feature type="compositionally biased region" description="Basic residues" evidence="1">
    <location>
        <begin position="1"/>
        <end position="11"/>
    </location>
</feature>
<dbReference type="Proteomes" id="UP000054047">
    <property type="component" value="Unassembled WGS sequence"/>
</dbReference>
<feature type="region of interest" description="Disordered" evidence="1">
    <location>
        <begin position="1"/>
        <end position="38"/>
    </location>
</feature>
<evidence type="ECO:0000313" key="3">
    <source>
        <dbReference type="Proteomes" id="UP000054047"/>
    </source>
</evidence>